<comment type="caution">
    <text evidence="2">The sequence shown here is derived from an EMBL/GenBank/DDBJ whole genome shotgun (WGS) entry which is preliminary data.</text>
</comment>
<dbReference type="Proteomes" id="UP000294616">
    <property type="component" value="Unassembled WGS sequence"/>
</dbReference>
<sequence length="261" mass="30057">MIEYLKESTFVINDVISDAWDVLKKRYFAIAGICFLLFVVSNVSGILAMYLNSISIFLSVFMALLFLVLYFGIQLALFKHIFQVLDRKQDDIRWRDSIPTLKEMIYFFACVISILLGAFITYLLISVVFFPLIYLISVEVMVQIVYFITFVLAFCMFLRIAFFPFFILDKGVKPFKAIRLSLATTRGNFIRIVLLLAFFALFGSLYLYFSYRGYAVISSGLSMVNSFVIVPLSSVAFIIAYRKMVRDYRGDADPSIMENII</sequence>
<keyword evidence="3" id="KW-1185">Reference proteome</keyword>
<dbReference type="OrthoDB" id="752539at2"/>
<keyword evidence="1" id="KW-1133">Transmembrane helix</keyword>
<evidence type="ECO:0000256" key="1">
    <source>
        <dbReference type="SAM" id="Phobius"/>
    </source>
</evidence>
<feature type="transmembrane region" description="Helical" evidence="1">
    <location>
        <begin position="215"/>
        <end position="241"/>
    </location>
</feature>
<gene>
    <name evidence="2" type="ORF">C8N28_0854</name>
</gene>
<dbReference type="RefSeq" id="WP_132221829.1">
    <property type="nucleotide sequence ID" value="NZ_SMGO01000001.1"/>
</dbReference>
<evidence type="ECO:0008006" key="4">
    <source>
        <dbReference type="Google" id="ProtNLM"/>
    </source>
</evidence>
<feature type="transmembrane region" description="Helical" evidence="1">
    <location>
        <begin position="56"/>
        <end position="78"/>
    </location>
</feature>
<organism evidence="2 3">
    <name type="scientific">Albibacterium bauzanense</name>
    <dbReference type="NCBI Taxonomy" id="653929"/>
    <lineage>
        <taxon>Bacteria</taxon>
        <taxon>Pseudomonadati</taxon>
        <taxon>Bacteroidota</taxon>
        <taxon>Sphingobacteriia</taxon>
        <taxon>Sphingobacteriales</taxon>
        <taxon>Sphingobacteriaceae</taxon>
        <taxon>Albibacterium</taxon>
    </lineage>
</organism>
<proteinExistence type="predicted"/>
<name>A0A4R1M3U5_9SPHI</name>
<feature type="transmembrane region" description="Helical" evidence="1">
    <location>
        <begin position="105"/>
        <end position="138"/>
    </location>
</feature>
<dbReference type="EMBL" id="SMGO01000001">
    <property type="protein sequence ID" value="TCK85544.1"/>
    <property type="molecule type" value="Genomic_DNA"/>
</dbReference>
<evidence type="ECO:0000313" key="2">
    <source>
        <dbReference type="EMBL" id="TCK85544.1"/>
    </source>
</evidence>
<keyword evidence="1" id="KW-0812">Transmembrane</keyword>
<feature type="transmembrane region" description="Helical" evidence="1">
    <location>
        <begin position="189"/>
        <end position="209"/>
    </location>
</feature>
<feature type="transmembrane region" description="Helical" evidence="1">
    <location>
        <begin position="27"/>
        <end position="50"/>
    </location>
</feature>
<evidence type="ECO:0000313" key="3">
    <source>
        <dbReference type="Proteomes" id="UP000294616"/>
    </source>
</evidence>
<protein>
    <recommendedName>
        <fullName evidence="4">Glycerophosphoryl diester phosphodiesterase family protein</fullName>
    </recommendedName>
</protein>
<dbReference type="AlphaFoldDB" id="A0A4R1M3U5"/>
<reference evidence="2 3" key="1">
    <citation type="submission" date="2019-03" db="EMBL/GenBank/DDBJ databases">
        <title>Genomic Encyclopedia of Archaeal and Bacterial Type Strains, Phase II (KMG-II): from individual species to whole genera.</title>
        <authorList>
            <person name="Goeker M."/>
        </authorList>
    </citation>
    <scope>NUCLEOTIDE SEQUENCE [LARGE SCALE GENOMIC DNA]</scope>
    <source>
        <strain evidence="2 3">DSM 22554</strain>
    </source>
</reference>
<accession>A0A4R1M3U5</accession>
<keyword evidence="1" id="KW-0472">Membrane</keyword>
<feature type="transmembrane region" description="Helical" evidence="1">
    <location>
        <begin position="144"/>
        <end position="168"/>
    </location>
</feature>